<dbReference type="InterPro" id="IPR003439">
    <property type="entry name" value="ABC_transporter-like_ATP-bd"/>
</dbReference>
<dbReference type="Gene3D" id="3.40.50.300">
    <property type="entry name" value="P-loop containing nucleotide triphosphate hydrolases"/>
    <property type="match status" value="1"/>
</dbReference>
<dbReference type="PANTHER" id="PTHR43776">
    <property type="entry name" value="TRANSPORT ATP-BINDING PROTEIN"/>
    <property type="match status" value="1"/>
</dbReference>
<keyword evidence="2" id="KW-0813">Transport</keyword>
<protein>
    <submittedName>
        <fullName evidence="6">ABC transporter ATP-binding protein</fullName>
    </submittedName>
</protein>
<dbReference type="SMART" id="SM00382">
    <property type="entry name" value="AAA"/>
    <property type="match status" value="1"/>
</dbReference>
<dbReference type="EMBL" id="JBHUEQ010000006">
    <property type="protein sequence ID" value="MFD1744872.1"/>
    <property type="molecule type" value="Genomic_DNA"/>
</dbReference>
<dbReference type="Proteomes" id="UP001597322">
    <property type="component" value="Unassembled WGS sequence"/>
</dbReference>
<keyword evidence="4 6" id="KW-0067">ATP-binding</keyword>
<sequence length="208" mass="21823">MSGLIAKEVTVDCRLPGGRSVRVLDAIDLHVQPGSIFGLVGPSGRGKTTLGRVLAGLAKPTSGSVTCDGVPIAPKLSRIGRGRIGMVFQSPRRSCDPRLTLGRTIALTAKRDIRLDDVLAAVALTPDLLGRYPVQVSDGQLQRAAMARVLATKPSYLILDEPTAMLDPATTATLMDAVRQFVGAGGGALLISHDHELVNAISDQILSL</sequence>
<dbReference type="RefSeq" id="WP_377397436.1">
    <property type="nucleotide sequence ID" value="NZ_JBHUEQ010000006.1"/>
</dbReference>
<dbReference type="InterPro" id="IPR003593">
    <property type="entry name" value="AAA+_ATPase"/>
</dbReference>
<proteinExistence type="inferred from homology"/>
<evidence type="ECO:0000256" key="4">
    <source>
        <dbReference type="ARBA" id="ARBA00022840"/>
    </source>
</evidence>
<keyword evidence="3" id="KW-0547">Nucleotide-binding</keyword>
<dbReference type="PANTHER" id="PTHR43776:SF7">
    <property type="entry name" value="D,D-DIPEPTIDE TRANSPORT ATP-BINDING PROTEIN DDPF-RELATED"/>
    <property type="match status" value="1"/>
</dbReference>
<accession>A0ABW4M1V5</accession>
<evidence type="ECO:0000259" key="5">
    <source>
        <dbReference type="PROSITE" id="PS50893"/>
    </source>
</evidence>
<organism evidence="6 7">
    <name type="scientific">Rhizobium helianthi</name>
    <dbReference type="NCBI Taxonomy" id="1132695"/>
    <lineage>
        <taxon>Bacteria</taxon>
        <taxon>Pseudomonadati</taxon>
        <taxon>Pseudomonadota</taxon>
        <taxon>Alphaproteobacteria</taxon>
        <taxon>Hyphomicrobiales</taxon>
        <taxon>Rhizobiaceae</taxon>
        <taxon>Rhizobium/Agrobacterium group</taxon>
        <taxon>Rhizobium</taxon>
    </lineage>
</organism>
<dbReference type="Pfam" id="PF00005">
    <property type="entry name" value="ABC_tran"/>
    <property type="match status" value="1"/>
</dbReference>
<dbReference type="InterPro" id="IPR027417">
    <property type="entry name" value="P-loop_NTPase"/>
</dbReference>
<evidence type="ECO:0000256" key="2">
    <source>
        <dbReference type="ARBA" id="ARBA00022448"/>
    </source>
</evidence>
<gene>
    <name evidence="6" type="ORF">ACFSE1_05295</name>
</gene>
<feature type="domain" description="ABC transporter" evidence="5">
    <location>
        <begin position="4"/>
        <end position="208"/>
    </location>
</feature>
<keyword evidence="7" id="KW-1185">Reference proteome</keyword>
<dbReference type="SUPFAM" id="SSF52540">
    <property type="entry name" value="P-loop containing nucleoside triphosphate hydrolases"/>
    <property type="match status" value="1"/>
</dbReference>
<evidence type="ECO:0000256" key="3">
    <source>
        <dbReference type="ARBA" id="ARBA00022741"/>
    </source>
</evidence>
<evidence type="ECO:0000313" key="6">
    <source>
        <dbReference type="EMBL" id="MFD1744872.1"/>
    </source>
</evidence>
<comment type="similarity">
    <text evidence="1">Belongs to the ABC transporter superfamily.</text>
</comment>
<name>A0ABW4M1V5_9HYPH</name>
<dbReference type="PROSITE" id="PS50893">
    <property type="entry name" value="ABC_TRANSPORTER_2"/>
    <property type="match status" value="1"/>
</dbReference>
<evidence type="ECO:0000313" key="7">
    <source>
        <dbReference type="Proteomes" id="UP001597322"/>
    </source>
</evidence>
<comment type="caution">
    <text evidence="6">The sequence shown here is derived from an EMBL/GenBank/DDBJ whole genome shotgun (WGS) entry which is preliminary data.</text>
</comment>
<dbReference type="GO" id="GO:0005524">
    <property type="term" value="F:ATP binding"/>
    <property type="evidence" value="ECO:0007669"/>
    <property type="project" value="UniProtKB-KW"/>
</dbReference>
<evidence type="ECO:0000256" key="1">
    <source>
        <dbReference type="ARBA" id="ARBA00005417"/>
    </source>
</evidence>
<reference evidence="7" key="1">
    <citation type="journal article" date="2019" name="Int. J. Syst. Evol. Microbiol.">
        <title>The Global Catalogue of Microorganisms (GCM) 10K type strain sequencing project: providing services to taxonomists for standard genome sequencing and annotation.</title>
        <authorList>
            <consortium name="The Broad Institute Genomics Platform"/>
            <consortium name="The Broad Institute Genome Sequencing Center for Infectious Disease"/>
            <person name="Wu L."/>
            <person name="Ma J."/>
        </authorList>
    </citation>
    <scope>NUCLEOTIDE SEQUENCE [LARGE SCALE GENOMIC DNA]</scope>
    <source>
        <strain evidence="7">CG52</strain>
    </source>
</reference>
<dbReference type="InterPro" id="IPR050319">
    <property type="entry name" value="ABC_transp_ATP-bind"/>
</dbReference>